<dbReference type="EMBL" id="LLXH01001957">
    <property type="protein sequence ID" value="PKC57006.1"/>
    <property type="molecule type" value="Genomic_DNA"/>
</dbReference>
<dbReference type="Proteomes" id="UP000232688">
    <property type="component" value="Unassembled WGS sequence"/>
</dbReference>
<dbReference type="AlphaFoldDB" id="A0A2N0R125"/>
<reference evidence="1 2" key="2">
    <citation type="submission" date="2017-10" db="EMBL/GenBank/DDBJ databases">
        <title>Genome analyses suggest a sexual origin of heterokaryosis in a supposedly ancient asexual fungus.</title>
        <authorList>
            <person name="Corradi N."/>
            <person name="Sedzielewska K."/>
            <person name="Noel J."/>
            <person name="Charron P."/>
            <person name="Farinelli L."/>
            <person name="Marton T."/>
            <person name="Kruger M."/>
            <person name="Pelin A."/>
            <person name="Brachmann A."/>
            <person name="Corradi N."/>
        </authorList>
    </citation>
    <scope>NUCLEOTIDE SEQUENCE [LARGE SCALE GENOMIC DNA]</scope>
    <source>
        <strain evidence="1 2">A1</strain>
    </source>
</reference>
<dbReference type="VEuPathDB" id="FungiDB:FUN_024265"/>
<organism evidence="1 2">
    <name type="scientific">Rhizophagus irregularis</name>
    <dbReference type="NCBI Taxonomy" id="588596"/>
    <lineage>
        <taxon>Eukaryota</taxon>
        <taxon>Fungi</taxon>
        <taxon>Fungi incertae sedis</taxon>
        <taxon>Mucoromycota</taxon>
        <taxon>Glomeromycotina</taxon>
        <taxon>Glomeromycetes</taxon>
        <taxon>Glomerales</taxon>
        <taxon>Glomeraceae</taxon>
        <taxon>Rhizophagus</taxon>
    </lineage>
</organism>
<reference evidence="1 2" key="1">
    <citation type="submission" date="2017-10" db="EMBL/GenBank/DDBJ databases">
        <title>Extensive intraspecific genome diversity in a model arbuscular mycorrhizal fungus.</title>
        <authorList>
            <person name="Chen E.C.H."/>
            <person name="Morin E."/>
            <person name="Baudet D."/>
            <person name="Noel J."/>
            <person name="Ndikumana S."/>
            <person name="Charron P."/>
            <person name="St-Onge C."/>
            <person name="Giorgi J."/>
            <person name="Grigoriev I.V."/>
            <person name="Roux C."/>
            <person name="Martin F.M."/>
            <person name="Corradi N."/>
        </authorList>
    </citation>
    <scope>NUCLEOTIDE SEQUENCE [LARGE SCALE GENOMIC DNA]</scope>
    <source>
        <strain evidence="1 2">A1</strain>
    </source>
</reference>
<evidence type="ECO:0000313" key="1">
    <source>
        <dbReference type="EMBL" id="PKC57006.1"/>
    </source>
</evidence>
<dbReference type="VEuPathDB" id="FungiDB:RhiirA1_473176"/>
<accession>A0A2N0R125</accession>
<name>A0A2N0R125_9GLOM</name>
<evidence type="ECO:0000313" key="2">
    <source>
        <dbReference type="Proteomes" id="UP000232688"/>
    </source>
</evidence>
<comment type="caution">
    <text evidence="1">The sequence shown here is derived from an EMBL/GenBank/DDBJ whole genome shotgun (WGS) entry which is preliminary data.</text>
</comment>
<sequence length="420" mass="47847">MSFSLQVLKLSSSFRFLGVWFNLQGSPNFVLSQLKDIYSSFVVSVRFKKLSPAQLAYLHLSVVLPKVQFRSQVLYLSESQVMRIASSYYGLQRKALSVARTFPSIALISKFFSKDSNPYDSLCERLIYFSLWTSKRRSISHNWLFQAIKLLHKSGLQFDFPDHTFIELMPNKACPLCLSQVVDPFYNFRYTWNNLKLMGLIAPTGKTPSWFQIITSLSNPTSYLPKRIESINITPSLSSLVGKFVDTIDTSSYIRLRNKYYWIAEVDFSGSLIFGQITPCPGCFLHCLDMDEGPLALKTVGGKLIHRSCLSVLPFYRCLQLYQMTIHIDISQQFINLKLSLFILCSYFRFLLGFSELYIPERYLALTQPPLMHCDTSPALLPDLTTPISSPAFALRPDTKFHLSGTIHVVDSLTSLLVCA</sequence>
<protein>
    <submittedName>
        <fullName evidence="1">Uncharacterized protein</fullName>
    </submittedName>
</protein>
<proteinExistence type="predicted"/>
<gene>
    <name evidence="1" type="ORF">RhiirA1_473176</name>
</gene>